<comment type="similarity">
    <text evidence="2">Belongs to the 4-toluene sulfonate uptake permease (TSUP) (TC 2.A.102) family.</text>
</comment>
<dbReference type="Proteomes" id="UP001291926">
    <property type="component" value="Unassembled WGS sequence"/>
</dbReference>
<proteinExistence type="inferred from homology"/>
<keyword evidence="9" id="KW-1185">Reference proteome</keyword>
<evidence type="ECO:0000256" key="2">
    <source>
        <dbReference type="ARBA" id="ARBA00009142"/>
    </source>
</evidence>
<dbReference type="PANTHER" id="PTHR14255">
    <property type="entry name" value="CEREBLON"/>
    <property type="match status" value="1"/>
</dbReference>
<dbReference type="PANTHER" id="PTHR14255:SF3">
    <property type="entry name" value="SULFITE EXPORTER TAUE_SAFE FAMILY PROTEIN 5-RELATED"/>
    <property type="match status" value="1"/>
</dbReference>
<comment type="subcellular location">
    <subcellularLocation>
        <location evidence="1">Membrane</location>
        <topology evidence="1">Multi-pass membrane protein</topology>
    </subcellularLocation>
</comment>
<feature type="signal peptide" evidence="7">
    <location>
        <begin position="1"/>
        <end position="23"/>
    </location>
</feature>
<feature type="chain" id="PRO_5045632708" description="Sulfite exporter TauE/SafE family protein" evidence="7">
    <location>
        <begin position="24"/>
        <end position="442"/>
    </location>
</feature>
<feature type="transmembrane region" description="Helical" evidence="6">
    <location>
        <begin position="402"/>
        <end position="424"/>
    </location>
</feature>
<evidence type="ECO:0000256" key="1">
    <source>
        <dbReference type="ARBA" id="ARBA00004141"/>
    </source>
</evidence>
<organism evidence="8 9">
    <name type="scientific">Penstemon davidsonii</name>
    <dbReference type="NCBI Taxonomy" id="160366"/>
    <lineage>
        <taxon>Eukaryota</taxon>
        <taxon>Viridiplantae</taxon>
        <taxon>Streptophyta</taxon>
        <taxon>Embryophyta</taxon>
        <taxon>Tracheophyta</taxon>
        <taxon>Spermatophyta</taxon>
        <taxon>Magnoliopsida</taxon>
        <taxon>eudicotyledons</taxon>
        <taxon>Gunneridae</taxon>
        <taxon>Pentapetalae</taxon>
        <taxon>asterids</taxon>
        <taxon>lamiids</taxon>
        <taxon>Lamiales</taxon>
        <taxon>Plantaginaceae</taxon>
        <taxon>Cheloneae</taxon>
        <taxon>Penstemon</taxon>
    </lineage>
</organism>
<keyword evidence="7" id="KW-0732">Signal</keyword>
<reference evidence="8 9" key="1">
    <citation type="journal article" date="2023" name="bioRxiv">
        <title>Genome report: Whole genome sequence and annotation of Penstemon davidsonii.</title>
        <authorList>
            <person name="Ostevik K.L."/>
            <person name="Alabady M."/>
            <person name="Zhang M."/>
            <person name="Rausher M.D."/>
        </authorList>
    </citation>
    <scope>NUCLEOTIDE SEQUENCE [LARGE SCALE GENOMIC DNA]</scope>
    <source>
        <strain evidence="8">DNT005</strain>
        <tissue evidence="8">Whole leaf</tissue>
    </source>
</reference>
<feature type="transmembrane region" description="Helical" evidence="6">
    <location>
        <begin position="341"/>
        <end position="363"/>
    </location>
</feature>
<feature type="transmembrane region" description="Helical" evidence="6">
    <location>
        <begin position="219"/>
        <end position="238"/>
    </location>
</feature>
<evidence type="ECO:0000313" key="8">
    <source>
        <dbReference type="EMBL" id="KAK4485121.1"/>
    </source>
</evidence>
<dbReference type="EMBL" id="JAYDYQ010002533">
    <property type="protein sequence ID" value="KAK4485121.1"/>
    <property type="molecule type" value="Genomic_DNA"/>
</dbReference>
<feature type="transmembrane region" description="Helical" evidence="6">
    <location>
        <begin position="258"/>
        <end position="277"/>
    </location>
</feature>
<feature type="transmembrane region" description="Helical" evidence="6">
    <location>
        <begin position="94"/>
        <end position="116"/>
    </location>
</feature>
<feature type="transmembrane region" description="Helical" evidence="6">
    <location>
        <begin position="369"/>
        <end position="390"/>
    </location>
</feature>
<feature type="transmembrane region" description="Helical" evidence="6">
    <location>
        <begin position="304"/>
        <end position="329"/>
    </location>
</feature>
<dbReference type="Pfam" id="PF01925">
    <property type="entry name" value="TauE"/>
    <property type="match status" value="2"/>
</dbReference>
<evidence type="ECO:0000256" key="4">
    <source>
        <dbReference type="ARBA" id="ARBA00022989"/>
    </source>
</evidence>
<keyword evidence="4 6" id="KW-1133">Transmembrane helix</keyword>
<protein>
    <recommendedName>
        <fullName evidence="10">Sulfite exporter TauE/SafE family protein</fullName>
    </recommendedName>
</protein>
<name>A0ABR0D888_9LAMI</name>
<accession>A0ABR0D888</accession>
<dbReference type="InterPro" id="IPR002781">
    <property type="entry name" value="TM_pro_TauE-like"/>
</dbReference>
<evidence type="ECO:0000256" key="3">
    <source>
        <dbReference type="ARBA" id="ARBA00022692"/>
    </source>
</evidence>
<sequence length="442" mass="48718">MNHKFIKYLFFLIIYTTFHTSHAKLPSATQNTTHQQYWWTPKLSNTNLNPSVRYMLAGILSFIAAAISSAGGIGGGGLYIPILTIVAALDLKTASTYSAFMVTGGSITNVACHMFARRGVIDYDIALLSEPCMLLGVSCGVICNLVLPEWLITIFFVIFLTFCTFKTCKSGVWYWKFESAGLRRNGCPKIENEEVRGESTKEPRLSGELDEGRILEFPWMKIGMLVVIWFSFFVLYLLRGNHYGKGIIQIEPCGTGYWLVSSIQIPLTIIFTMWIMYYRKTPKNNSSTRQHNRDETESNSTGKLIFPIMALLGGVLGGVFGIGGGMLISPFLLQIGIGPEVTAATCSFMVFFSSTMSAVQYLLLGMEHVYGALTYASICFVGSLIGLTLVQQAIKKHGRASLIVFSVGTVMALSTVLITSFGAVDVLRDYTSGKSMGFKRPC</sequence>
<evidence type="ECO:0000256" key="5">
    <source>
        <dbReference type="ARBA" id="ARBA00023136"/>
    </source>
</evidence>
<keyword evidence="3 6" id="KW-0812">Transmembrane</keyword>
<evidence type="ECO:0000256" key="6">
    <source>
        <dbReference type="SAM" id="Phobius"/>
    </source>
</evidence>
<evidence type="ECO:0000313" key="9">
    <source>
        <dbReference type="Proteomes" id="UP001291926"/>
    </source>
</evidence>
<feature type="transmembrane region" description="Helical" evidence="6">
    <location>
        <begin position="54"/>
        <end position="82"/>
    </location>
</feature>
<keyword evidence="5 6" id="KW-0472">Membrane</keyword>
<evidence type="ECO:0008006" key="10">
    <source>
        <dbReference type="Google" id="ProtNLM"/>
    </source>
</evidence>
<evidence type="ECO:0000256" key="7">
    <source>
        <dbReference type="SAM" id="SignalP"/>
    </source>
</evidence>
<gene>
    <name evidence="8" type="ORF">RD792_007731</name>
</gene>
<comment type="caution">
    <text evidence="8">The sequence shown here is derived from an EMBL/GenBank/DDBJ whole genome shotgun (WGS) entry which is preliminary data.</text>
</comment>